<feature type="domain" description="Amidohydrolase-related" evidence="1">
    <location>
        <begin position="54"/>
        <end position="341"/>
    </location>
</feature>
<accession>A0ABX2DUA4</accession>
<evidence type="ECO:0000313" key="3">
    <source>
        <dbReference type="Proteomes" id="UP000711047"/>
    </source>
</evidence>
<dbReference type="PIRSF" id="PIRSF039004">
    <property type="entry name" value="ADE_EF_0837"/>
    <property type="match status" value="1"/>
</dbReference>
<organism evidence="2 3">
    <name type="scientific">Paenibacillus tritici</name>
    <dbReference type="NCBI Taxonomy" id="1873425"/>
    <lineage>
        <taxon>Bacteria</taxon>
        <taxon>Bacillati</taxon>
        <taxon>Bacillota</taxon>
        <taxon>Bacilli</taxon>
        <taxon>Bacillales</taxon>
        <taxon>Paenibacillaceae</taxon>
        <taxon>Paenibacillus</taxon>
    </lineage>
</organism>
<name>A0ABX2DUA4_9BACL</name>
<dbReference type="InterPro" id="IPR011059">
    <property type="entry name" value="Metal-dep_hydrolase_composite"/>
</dbReference>
<dbReference type="PANTHER" id="PTHR42717:SF1">
    <property type="entry name" value="IMIDAZOLONEPROPIONASE AND RELATED AMIDOHYDROLASES"/>
    <property type="match status" value="1"/>
</dbReference>
<dbReference type="SUPFAM" id="SSF51556">
    <property type="entry name" value="Metallo-dependent hydrolases"/>
    <property type="match status" value="1"/>
</dbReference>
<dbReference type="SUPFAM" id="SSF51338">
    <property type="entry name" value="Composite domain of metallo-dependent hydrolases"/>
    <property type="match status" value="1"/>
</dbReference>
<dbReference type="EMBL" id="JABMKX010000013">
    <property type="protein sequence ID" value="NQX48270.1"/>
    <property type="molecule type" value="Genomic_DNA"/>
</dbReference>
<dbReference type="NCBIfam" id="TIGR03583">
    <property type="entry name" value="EF_0837"/>
    <property type="match status" value="1"/>
</dbReference>
<sequence length="376" mass="41021">MAGRLLLRRVRRMNGEEVDLVVEKGRIAEILPAGTAEAGGCRVWETPGAYVSSGWIDMHVHAFPAFDPYGDEIDEIGVKQGVTTIVDAGSCGADRIAELAESGRRAATRLLAFLNISHIGLQRIDELADMEWINRARLLLAVSKHPGFIVGLKARISRSVVKENGLEPLHAAVQLSEETGLPLMVHIGSGPPDIREVIPLLRRRDIITHYLNGKSNNLFDGAGQPLEVLKEAVLRGVHLDVGHGTASFSFEVAEAARRSGVHPDTISSDIYRGNRLHGPVFSLAHVLTKFLALGYSLEETVARVTTQAADWLGRPELGEIRTGGEANLTLFRVKDELAELVDSEGTRRLGRQIIEAMGVFVDGRFIECEIRPEAGD</sequence>
<evidence type="ECO:0000259" key="1">
    <source>
        <dbReference type="Pfam" id="PF01979"/>
    </source>
</evidence>
<dbReference type="InterPro" id="IPR020043">
    <property type="entry name" value="Deacetylase_Atu3266-like"/>
</dbReference>
<dbReference type="PANTHER" id="PTHR42717">
    <property type="entry name" value="DIHYDROOROTASE-RELATED"/>
    <property type="match status" value="1"/>
</dbReference>
<comment type="caution">
    <text evidence="2">The sequence shown here is derived from an EMBL/GenBank/DDBJ whole genome shotgun (WGS) entry which is preliminary data.</text>
</comment>
<dbReference type="RefSeq" id="WP_173138169.1">
    <property type="nucleotide sequence ID" value="NZ_JABMKX010000013.1"/>
</dbReference>
<dbReference type="Proteomes" id="UP000711047">
    <property type="component" value="Unassembled WGS sequence"/>
</dbReference>
<dbReference type="Pfam" id="PF01979">
    <property type="entry name" value="Amidohydro_1"/>
    <property type="match status" value="1"/>
</dbReference>
<dbReference type="NCBIfam" id="NF006689">
    <property type="entry name" value="PRK09237.1"/>
    <property type="match status" value="1"/>
</dbReference>
<dbReference type="Gene3D" id="2.30.40.10">
    <property type="entry name" value="Urease, subunit C, domain 1"/>
    <property type="match status" value="1"/>
</dbReference>
<dbReference type="InterPro" id="IPR032466">
    <property type="entry name" value="Metal_Hydrolase"/>
</dbReference>
<keyword evidence="3" id="KW-1185">Reference proteome</keyword>
<gene>
    <name evidence="2" type="ORF">HQN87_23355</name>
</gene>
<keyword evidence="2" id="KW-0378">Hydrolase</keyword>
<dbReference type="InterPro" id="IPR047601">
    <property type="entry name" value="EF_0837-like"/>
</dbReference>
<dbReference type="InterPro" id="IPR006680">
    <property type="entry name" value="Amidohydro-rel"/>
</dbReference>
<reference evidence="2 3" key="1">
    <citation type="submission" date="2020-05" db="EMBL/GenBank/DDBJ databases">
        <title>Paenibacillus glebae, sp. nov., Paenibacillus humi sp. nov., Paenibacillus pedi sp. nov., Paenibacillus terrestris sp. nov. and Paenibacillus terricola sp. nov., isolated from a forest top soil sample.</title>
        <authorList>
            <person name="Qi S."/>
            <person name="Carlier A."/>
            <person name="Cnockaert M."/>
            <person name="Vandamme P."/>
        </authorList>
    </citation>
    <scope>NUCLEOTIDE SEQUENCE [LARGE SCALE GENOMIC DNA]</scope>
    <source>
        <strain evidence="2 3">LMG 29502</strain>
    </source>
</reference>
<dbReference type="Gene3D" id="3.20.20.140">
    <property type="entry name" value="Metal-dependent hydrolases"/>
    <property type="match status" value="1"/>
</dbReference>
<dbReference type="GO" id="GO:0004151">
    <property type="term" value="F:dihydroorotase activity"/>
    <property type="evidence" value="ECO:0007669"/>
    <property type="project" value="UniProtKB-EC"/>
</dbReference>
<protein>
    <submittedName>
        <fullName evidence="2">Amidohydrolase/deacetylase family metallohydrolase</fullName>
        <ecNumber evidence="2">3.5.2.3</ecNumber>
    </submittedName>
</protein>
<proteinExistence type="predicted"/>
<dbReference type="EC" id="3.5.2.3" evidence="2"/>
<evidence type="ECO:0000313" key="2">
    <source>
        <dbReference type="EMBL" id="NQX48270.1"/>
    </source>
</evidence>